<dbReference type="AlphaFoldDB" id="A0A8J2KYQ8"/>
<reference evidence="6" key="1">
    <citation type="submission" date="2021-06" db="EMBL/GenBank/DDBJ databases">
        <authorList>
            <person name="Hodson N. C."/>
            <person name="Mongue J. A."/>
            <person name="Jaron S. K."/>
        </authorList>
    </citation>
    <scope>NUCLEOTIDE SEQUENCE</scope>
</reference>
<evidence type="ECO:0000256" key="2">
    <source>
        <dbReference type="ARBA" id="ARBA00022692"/>
    </source>
</evidence>
<keyword evidence="4 5" id="KW-0472">Membrane</keyword>
<keyword evidence="2 5" id="KW-0812">Transmembrane</keyword>
<dbReference type="EMBL" id="CAJVCH010525703">
    <property type="protein sequence ID" value="CAG7822213.1"/>
    <property type="molecule type" value="Genomic_DNA"/>
</dbReference>
<dbReference type="PANTHER" id="PTHR12226:SF3">
    <property type="entry name" value="SOLUTE CARRIER FAMILY 66 MEMBER 3"/>
    <property type="match status" value="1"/>
</dbReference>
<feature type="transmembrane region" description="Helical" evidence="5">
    <location>
        <begin position="148"/>
        <end position="169"/>
    </location>
</feature>
<keyword evidence="3 5" id="KW-1133">Transmembrane helix</keyword>
<dbReference type="PANTHER" id="PTHR12226">
    <property type="entry name" value="MANNOSE-P-DOLICHOL UTILIZATION DEFECT 1 LEC35 -RELATED"/>
    <property type="match status" value="1"/>
</dbReference>
<dbReference type="GO" id="GO:0016020">
    <property type="term" value="C:membrane"/>
    <property type="evidence" value="ECO:0007669"/>
    <property type="project" value="UniProtKB-SubCell"/>
</dbReference>
<accession>A0A8J2KYQ8</accession>
<dbReference type="InterPro" id="IPR016817">
    <property type="entry name" value="MannP-dilichol_defect-1"/>
</dbReference>
<gene>
    <name evidence="6" type="ORF">AFUS01_LOCUS32496</name>
</gene>
<evidence type="ECO:0000256" key="4">
    <source>
        <dbReference type="ARBA" id="ARBA00023136"/>
    </source>
</evidence>
<evidence type="ECO:0000256" key="1">
    <source>
        <dbReference type="ARBA" id="ARBA00004141"/>
    </source>
</evidence>
<dbReference type="InterPro" id="IPR006603">
    <property type="entry name" value="PQ-loop_rpt"/>
</dbReference>
<sequence>MELLISLIVGFCDLTTIGLCFICKIPQIWTILKCKSVEGLSMPSLILEVLTYAISLCYNVMREYPLLSYMEDPFLVLQSLLVILLVYYFWGQLDIKKFGILGTSIAIFYGLTLGIPHPGILPLLLSATVPMKVFSKLMQVKEIWVRKTAGNVSLVSWIINVYTCGTRIVTTLLVTGDTTLLTKHVISMSLNCLVIATAWHFDKNKIDEKKDK</sequence>
<name>A0A8J2KYQ8_9HEXA</name>
<dbReference type="Pfam" id="PF04193">
    <property type="entry name" value="PQ-loop"/>
    <property type="match status" value="1"/>
</dbReference>
<evidence type="ECO:0000256" key="5">
    <source>
        <dbReference type="SAM" id="Phobius"/>
    </source>
</evidence>
<feature type="transmembrane region" description="Helical" evidence="5">
    <location>
        <begin position="73"/>
        <end position="90"/>
    </location>
</feature>
<feature type="transmembrane region" description="Helical" evidence="5">
    <location>
        <begin position="105"/>
        <end position="127"/>
    </location>
</feature>
<dbReference type="OrthoDB" id="271506at2759"/>
<keyword evidence="7" id="KW-1185">Reference proteome</keyword>
<protein>
    <recommendedName>
        <fullName evidence="8">Solute carrier family 66 member 3</fullName>
    </recommendedName>
</protein>
<evidence type="ECO:0008006" key="8">
    <source>
        <dbReference type="Google" id="ProtNLM"/>
    </source>
</evidence>
<comment type="subcellular location">
    <subcellularLocation>
        <location evidence="1">Membrane</location>
        <topology evidence="1">Multi-pass membrane protein</topology>
    </subcellularLocation>
</comment>
<dbReference type="Proteomes" id="UP000708208">
    <property type="component" value="Unassembled WGS sequence"/>
</dbReference>
<comment type="caution">
    <text evidence="6">The sequence shown here is derived from an EMBL/GenBank/DDBJ whole genome shotgun (WGS) entry which is preliminary data.</text>
</comment>
<feature type="transmembrane region" description="Helical" evidence="5">
    <location>
        <begin position="44"/>
        <end position="61"/>
    </location>
</feature>
<evidence type="ECO:0000313" key="6">
    <source>
        <dbReference type="EMBL" id="CAG7822213.1"/>
    </source>
</evidence>
<dbReference type="SMART" id="SM00679">
    <property type="entry name" value="CTNS"/>
    <property type="match status" value="1"/>
</dbReference>
<organism evidence="6 7">
    <name type="scientific">Allacma fusca</name>
    <dbReference type="NCBI Taxonomy" id="39272"/>
    <lineage>
        <taxon>Eukaryota</taxon>
        <taxon>Metazoa</taxon>
        <taxon>Ecdysozoa</taxon>
        <taxon>Arthropoda</taxon>
        <taxon>Hexapoda</taxon>
        <taxon>Collembola</taxon>
        <taxon>Symphypleona</taxon>
        <taxon>Sminthuridae</taxon>
        <taxon>Allacma</taxon>
    </lineage>
</organism>
<evidence type="ECO:0000256" key="3">
    <source>
        <dbReference type="ARBA" id="ARBA00022989"/>
    </source>
</evidence>
<proteinExistence type="predicted"/>
<feature type="transmembrane region" description="Helical" evidence="5">
    <location>
        <begin position="181"/>
        <end position="201"/>
    </location>
</feature>
<evidence type="ECO:0000313" key="7">
    <source>
        <dbReference type="Proteomes" id="UP000708208"/>
    </source>
</evidence>